<sequence length="49" mass="4945">MSEAGNDSVPVWWILVFIVLALGLGAIVVLSVGGSLITPAGALWPALAV</sequence>
<keyword evidence="1" id="KW-0812">Transmembrane</keyword>
<organism evidence="2 3">
    <name type="scientific">Halobaculum gomorrense</name>
    <dbReference type="NCBI Taxonomy" id="43928"/>
    <lineage>
        <taxon>Archaea</taxon>
        <taxon>Methanobacteriati</taxon>
        <taxon>Methanobacteriota</taxon>
        <taxon>Stenosarchaea group</taxon>
        <taxon>Halobacteria</taxon>
        <taxon>Halobacteriales</taxon>
        <taxon>Haloferacaceae</taxon>
        <taxon>Halobaculum</taxon>
    </lineage>
</organism>
<accession>A0A1M5KE41</accession>
<keyword evidence="1" id="KW-1133">Transmembrane helix</keyword>
<keyword evidence="1" id="KW-0472">Membrane</keyword>
<name>A0A1M5KE41_9EURY</name>
<dbReference type="Proteomes" id="UP000184357">
    <property type="component" value="Unassembled WGS sequence"/>
</dbReference>
<feature type="transmembrane region" description="Helical" evidence="1">
    <location>
        <begin position="12"/>
        <end position="37"/>
    </location>
</feature>
<evidence type="ECO:0000313" key="2">
    <source>
        <dbReference type="EMBL" id="SHG51214.1"/>
    </source>
</evidence>
<evidence type="ECO:0000313" key="3">
    <source>
        <dbReference type="Proteomes" id="UP000184357"/>
    </source>
</evidence>
<reference evidence="2 3" key="1">
    <citation type="submission" date="2016-11" db="EMBL/GenBank/DDBJ databases">
        <authorList>
            <person name="Jaros S."/>
            <person name="Januszkiewicz K."/>
            <person name="Wedrychowicz H."/>
        </authorList>
    </citation>
    <scope>NUCLEOTIDE SEQUENCE [LARGE SCALE GENOMIC DNA]</scope>
    <source>
        <strain evidence="2 3">DSM 9297</strain>
    </source>
</reference>
<evidence type="ECO:0000256" key="1">
    <source>
        <dbReference type="SAM" id="Phobius"/>
    </source>
</evidence>
<dbReference type="AlphaFoldDB" id="A0A1M5KE41"/>
<dbReference type="RefSeq" id="WP_200778347.1">
    <property type="nucleotide sequence ID" value="NZ_FQWV01000001.1"/>
</dbReference>
<dbReference type="STRING" id="43928.SAMN05443636_0480"/>
<gene>
    <name evidence="2" type="ORF">SAMN05443636_0480</name>
</gene>
<protein>
    <submittedName>
        <fullName evidence="2">Uncharacterized protein</fullName>
    </submittedName>
</protein>
<dbReference type="EMBL" id="FQWV01000001">
    <property type="protein sequence ID" value="SHG51214.1"/>
    <property type="molecule type" value="Genomic_DNA"/>
</dbReference>
<keyword evidence="3" id="KW-1185">Reference proteome</keyword>
<proteinExistence type="predicted"/>